<proteinExistence type="predicted"/>
<dbReference type="InParanoid" id="A0A2P5F8F4"/>
<comment type="caution">
    <text evidence="1">The sequence shown here is derived from an EMBL/GenBank/DDBJ whole genome shotgun (WGS) entry which is preliminary data.</text>
</comment>
<dbReference type="OrthoDB" id="10411396at2759"/>
<dbReference type="Proteomes" id="UP000237000">
    <property type="component" value="Unassembled WGS sequence"/>
</dbReference>
<sequence length="62" mass="6870">MKVLAIRAAFESDFSTKSAITLFLKEESLYIEEEATSKASPSTQMSFENLILEPLPALNLTC</sequence>
<dbReference type="EMBL" id="JXTC01000054">
    <property type="protein sequence ID" value="PON94085.1"/>
    <property type="molecule type" value="Genomic_DNA"/>
</dbReference>
<keyword evidence="2" id="KW-1185">Reference proteome</keyword>
<gene>
    <name evidence="1" type="ORF">TorRG33x02_101240</name>
</gene>
<reference evidence="2" key="1">
    <citation type="submission" date="2016-06" db="EMBL/GenBank/DDBJ databases">
        <title>Parallel loss of symbiosis genes in relatives of nitrogen-fixing non-legume Parasponia.</title>
        <authorList>
            <person name="Van Velzen R."/>
            <person name="Holmer R."/>
            <person name="Bu F."/>
            <person name="Rutten L."/>
            <person name="Van Zeijl A."/>
            <person name="Liu W."/>
            <person name="Santuari L."/>
            <person name="Cao Q."/>
            <person name="Sharma T."/>
            <person name="Shen D."/>
            <person name="Roswanjaya Y."/>
            <person name="Wardhani T."/>
            <person name="Kalhor M.S."/>
            <person name="Jansen J."/>
            <person name="Van den Hoogen J."/>
            <person name="Gungor B."/>
            <person name="Hartog M."/>
            <person name="Hontelez J."/>
            <person name="Verver J."/>
            <person name="Yang W.-C."/>
            <person name="Schijlen E."/>
            <person name="Repin R."/>
            <person name="Schilthuizen M."/>
            <person name="Schranz E."/>
            <person name="Heidstra R."/>
            <person name="Miyata K."/>
            <person name="Fedorova E."/>
            <person name="Kohlen W."/>
            <person name="Bisseling T."/>
            <person name="Smit S."/>
            <person name="Geurts R."/>
        </authorList>
    </citation>
    <scope>NUCLEOTIDE SEQUENCE [LARGE SCALE GENOMIC DNA]</scope>
    <source>
        <strain evidence="2">cv. RG33-2</strain>
    </source>
</reference>
<dbReference type="AlphaFoldDB" id="A0A2P5F8F4"/>
<evidence type="ECO:0000313" key="1">
    <source>
        <dbReference type="EMBL" id="PON94085.1"/>
    </source>
</evidence>
<organism evidence="1 2">
    <name type="scientific">Trema orientale</name>
    <name type="common">Charcoal tree</name>
    <name type="synonym">Celtis orientalis</name>
    <dbReference type="NCBI Taxonomy" id="63057"/>
    <lineage>
        <taxon>Eukaryota</taxon>
        <taxon>Viridiplantae</taxon>
        <taxon>Streptophyta</taxon>
        <taxon>Embryophyta</taxon>
        <taxon>Tracheophyta</taxon>
        <taxon>Spermatophyta</taxon>
        <taxon>Magnoliopsida</taxon>
        <taxon>eudicotyledons</taxon>
        <taxon>Gunneridae</taxon>
        <taxon>Pentapetalae</taxon>
        <taxon>rosids</taxon>
        <taxon>fabids</taxon>
        <taxon>Rosales</taxon>
        <taxon>Cannabaceae</taxon>
        <taxon>Trema</taxon>
    </lineage>
</organism>
<name>A0A2P5F8F4_TREOI</name>
<protein>
    <submittedName>
        <fullName evidence="1">Uncharacterized protein</fullName>
    </submittedName>
</protein>
<evidence type="ECO:0000313" key="2">
    <source>
        <dbReference type="Proteomes" id="UP000237000"/>
    </source>
</evidence>
<accession>A0A2P5F8F4</accession>